<reference evidence="3 4" key="2">
    <citation type="submission" date="2020-05" db="EMBL/GenBank/DDBJ databases">
        <title>Identification and distribution of gene clusters putatively required for synthesis of sphingolipid metabolism inhibitors in phylogenetically diverse species of the filamentous fungus Fusarium.</title>
        <authorList>
            <person name="Kim H.-S."/>
            <person name="Busman M."/>
            <person name="Brown D.W."/>
            <person name="Divon H."/>
            <person name="Uhlig S."/>
            <person name="Proctor R.H."/>
        </authorList>
    </citation>
    <scope>NUCLEOTIDE SEQUENCE [LARGE SCALE GENOMIC DNA]</scope>
    <source>
        <strain evidence="3 4">NRRL 25331</strain>
    </source>
</reference>
<feature type="compositionally biased region" description="Polar residues" evidence="1">
    <location>
        <begin position="196"/>
        <end position="214"/>
    </location>
</feature>
<accession>A0A8H5T4D5</accession>
<dbReference type="PANTHER" id="PTHR42100:SF1">
    <property type="entry name" value="OXIDOREDUCTASE 178 KDA SUBUNIT, PUTATIVE (AFU_ORTHOLOGUE AFUA_8G04320)-RELATED"/>
    <property type="match status" value="1"/>
</dbReference>
<evidence type="ECO:0000313" key="4">
    <source>
        <dbReference type="Proteomes" id="UP000572754"/>
    </source>
</evidence>
<dbReference type="PANTHER" id="PTHR42100">
    <property type="entry name" value="OXIDOREDUCTASE 178 KDA SUBUNIT, PUTATIVE (AFU_ORTHOLOGUE AFUA_8G04320)-RELATED"/>
    <property type="match status" value="1"/>
</dbReference>
<evidence type="ECO:0000256" key="1">
    <source>
        <dbReference type="SAM" id="MobiDB-lite"/>
    </source>
</evidence>
<keyword evidence="3" id="KW-0830">Ubiquinone</keyword>
<protein>
    <submittedName>
        <fullName evidence="3">Nadh-ubiquinone oxidoreductase kDa subunit</fullName>
    </submittedName>
</protein>
<keyword evidence="4" id="KW-1185">Reference proteome</keyword>
<feature type="compositionally biased region" description="Basic and acidic residues" evidence="1">
    <location>
        <begin position="223"/>
        <end position="233"/>
    </location>
</feature>
<name>A0A8H5T4D5_FUSCI</name>
<evidence type="ECO:0000259" key="2">
    <source>
        <dbReference type="PROSITE" id="PS50280"/>
    </source>
</evidence>
<dbReference type="AlphaFoldDB" id="A0A8H5T4D5"/>
<dbReference type="SUPFAM" id="SSF82199">
    <property type="entry name" value="SET domain"/>
    <property type="match status" value="1"/>
</dbReference>
<dbReference type="Pfam" id="PF00856">
    <property type="entry name" value="SET"/>
    <property type="match status" value="1"/>
</dbReference>
<organism evidence="3 4">
    <name type="scientific">Fusarium circinatum</name>
    <name type="common">Pitch canker fungus</name>
    <name type="synonym">Gibberella circinata</name>
    <dbReference type="NCBI Taxonomy" id="48490"/>
    <lineage>
        <taxon>Eukaryota</taxon>
        <taxon>Fungi</taxon>
        <taxon>Dikarya</taxon>
        <taxon>Ascomycota</taxon>
        <taxon>Pezizomycotina</taxon>
        <taxon>Sordariomycetes</taxon>
        <taxon>Hypocreomycetidae</taxon>
        <taxon>Hypocreales</taxon>
        <taxon>Nectriaceae</taxon>
        <taxon>Fusarium</taxon>
        <taxon>Fusarium fujikuroi species complex</taxon>
    </lineage>
</organism>
<dbReference type="Gene3D" id="2.170.270.10">
    <property type="entry name" value="SET domain"/>
    <property type="match status" value="1"/>
</dbReference>
<dbReference type="GO" id="GO:0005739">
    <property type="term" value="C:mitochondrion"/>
    <property type="evidence" value="ECO:0007669"/>
    <property type="project" value="InterPro"/>
</dbReference>
<comment type="caution">
    <text evidence="3">The sequence shown here is derived from an EMBL/GenBank/DDBJ whole genome shotgun (WGS) entry which is preliminary data.</text>
</comment>
<feature type="domain" description="SET" evidence="2">
    <location>
        <begin position="223"/>
        <end position="362"/>
    </location>
</feature>
<dbReference type="InterPro" id="IPR034444">
    <property type="entry name" value="Nuo17.8"/>
</dbReference>
<sequence>MFVARQRVAGVARQLQRTARTYASDAHAHHKAPEVNESFSTGSLLAVGGFFGSVLVYQFVPQEGEQSSILSLIDKYTSRGKDWEDINALHTKAMEQAGYDRNLFENGGNKHRFVDVAYPEAMTSYAPRNNVAGHLANMDYVVEHYRQKHIREEERKAAKLAQKEGYNMTANQSGQSDSEPLVQQPCPGEQAPEDMNTANLSSNPREVPVSTTGEKSPPATSPHEVKLERDTKVCPRKGSKRKTGVFACRDLPHGHEIIGAKRPIFADPDVYRDPIEAFASLNRNMIDDFNAIEHVCLDKFKRDHAFEEPWVTSAVLESLAKHINHACLDCAQGTFLVAETYDITVTLVKDVRAEEEIFIDFGEAGSHLACSLCSLQESRWKRRKRQLKGFLAKLYPRNMLKTAEPPSE</sequence>
<dbReference type="EMBL" id="JAAQPE010000442">
    <property type="protein sequence ID" value="KAF5662967.1"/>
    <property type="molecule type" value="Genomic_DNA"/>
</dbReference>
<gene>
    <name evidence="3" type="ORF">FCIRC_11325</name>
</gene>
<proteinExistence type="predicted"/>
<dbReference type="InterPro" id="IPR046341">
    <property type="entry name" value="SET_dom_sf"/>
</dbReference>
<feature type="compositionally biased region" description="Polar residues" evidence="1">
    <location>
        <begin position="168"/>
        <end position="178"/>
    </location>
</feature>
<reference evidence="4" key="1">
    <citation type="journal article" date="2020" name="BMC Genomics">
        <title>Correction to: Identification and distribution of gene clusters required for synthesis of sphingolipid metabolism inhibitors in diverse species of the filamentous fungus Fusarium.</title>
        <authorList>
            <person name="Kim H.S."/>
            <person name="Lohmar J.M."/>
            <person name="Busman M."/>
            <person name="Brown D.W."/>
            <person name="Naumann T.A."/>
            <person name="Divon H.H."/>
            <person name="Lysoe E."/>
            <person name="Uhlig S."/>
            <person name="Proctor R.H."/>
        </authorList>
    </citation>
    <scope>NUCLEOTIDE SEQUENCE [LARGE SCALE GENOMIC DNA]</scope>
    <source>
        <strain evidence="4">NRRL 25331</strain>
    </source>
</reference>
<dbReference type="Proteomes" id="UP000572754">
    <property type="component" value="Unassembled WGS sequence"/>
</dbReference>
<evidence type="ECO:0000313" key="3">
    <source>
        <dbReference type="EMBL" id="KAF5662967.1"/>
    </source>
</evidence>
<dbReference type="InterPro" id="IPR001214">
    <property type="entry name" value="SET_dom"/>
</dbReference>
<dbReference type="PROSITE" id="PS50280">
    <property type="entry name" value="SET"/>
    <property type="match status" value="1"/>
</dbReference>
<feature type="region of interest" description="Disordered" evidence="1">
    <location>
        <begin position="168"/>
        <end position="238"/>
    </location>
</feature>